<dbReference type="PROSITE" id="PS51388">
    <property type="entry name" value="GED"/>
    <property type="match status" value="1"/>
</dbReference>
<name>A0A2T4BSJ9_TRILO</name>
<dbReference type="GO" id="GO:0048312">
    <property type="term" value="P:intracellular distribution of mitochondria"/>
    <property type="evidence" value="ECO:0007669"/>
    <property type="project" value="TreeGrafter"/>
</dbReference>
<organism evidence="4 5">
    <name type="scientific">Trichoderma longibrachiatum ATCC 18648</name>
    <dbReference type="NCBI Taxonomy" id="983965"/>
    <lineage>
        <taxon>Eukaryota</taxon>
        <taxon>Fungi</taxon>
        <taxon>Dikarya</taxon>
        <taxon>Ascomycota</taxon>
        <taxon>Pezizomycotina</taxon>
        <taxon>Sordariomycetes</taxon>
        <taxon>Hypocreomycetidae</taxon>
        <taxon>Hypocreales</taxon>
        <taxon>Hypocreaceae</taxon>
        <taxon>Trichoderma</taxon>
    </lineage>
</organism>
<dbReference type="GO" id="GO:0008017">
    <property type="term" value="F:microtubule binding"/>
    <property type="evidence" value="ECO:0007669"/>
    <property type="project" value="TreeGrafter"/>
</dbReference>
<dbReference type="InterPro" id="IPR022812">
    <property type="entry name" value="Dynamin"/>
</dbReference>
<accession>A0A2T4BSJ9</accession>
<keyword evidence="2" id="KW-0342">GTP-binding</keyword>
<dbReference type="GO" id="GO:0005739">
    <property type="term" value="C:mitochondrion"/>
    <property type="evidence" value="ECO:0007669"/>
    <property type="project" value="TreeGrafter"/>
</dbReference>
<dbReference type="InterPro" id="IPR027417">
    <property type="entry name" value="P-loop_NTPase"/>
</dbReference>
<dbReference type="InterPro" id="IPR001401">
    <property type="entry name" value="Dynamin_GTPase"/>
</dbReference>
<dbReference type="PRINTS" id="PR00195">
    <property type="entry name" value="DYNAMIN"/>
</dbReference>
<evidence type="ECO:0000256" key="2">
    <source>
        <dbReference type="ARBA" id="ARBA00023134"/>
    </source>
</evidence>
<dbReference type="Gene3D" id="1.20.120.1240">
    <property type="entry name" value="Dynamin, middle domain"/>
    <property type="match status" value="1"/>
</dbReference>
<dbReference type="InterPro" id="IPR020850">
    <property type="entry name" value="GED_dom"/>
</dbReference>
<dbReference type="OrthoDB" id="415706at2759"/>
<proteinExistence type="predicted"/>
<dbReference type="Gene3D" id="3.40.50.300">
    <property type="entry name" value="P-loop containing nucleotide triphosphate hydrolases"/>
    <property type="match status" value="1"/>
</dbReference>
<evidence type="ECO:0000313" key="5">
    <source>
        <dbReference type="Proteomes" id="UP000240760"/>
    </source>
</evidence>
<dbReference type="AlphaFoldDB" id="A0A2T4BSJ9"/>
<protein>
    <recommendedName>
        <fullName evidence="3">GED domain-containing protein</fullName>
    </recommendedName>
</protein>
<dbReference type="PANTHER" id="PTHR11566">
    <property type="entry name" value="DYNAMIN"/>
    <property type="match status" value="1"/>
</dbReference>
<dbReference type="GO" id="GO:0016020">
    <property type="term" value="C:membrane"/>
    <property type="evidence" value="ECO:0007669"/>
    <property type="project" value="TreeGrafter"/>
</dbReference>
<dbReference type="SMART" id="SM00053">
    <property type="entry name" value="DYNc"/>
    <property type="match status" value="1"/>
</dbReference>
<dbReference type="STRING" id="983965.A0A2T4BSJ9"/>
<dbReference type="Pfam" id="PF00350">
    <property type="entry name" value="Dynamin_N"/>
    <property type="match status" value="1"/>
</dbReference>
<evidence type="ECO:0000256" key="1">
    <source>
        <dbReference type="ARBA" id="ARBA00022741"/>
    </source>
</evidence>
<dbReference type="GO" id="GO:0005525">
    <property type="term" value="F:GTP binding"/>
    <property type="evidence" value="ECO:0007669"/>
    <property type="project" value="InterPro"/>
</dbReference>
<evidence type="ECO:0000313" key="4">
    <source>
        <dbReference type="EMBL" id="PTB72236.1"/>
    </source>
</evidence>
<feature type="domain" description="GED" evidence="3">
    <location>
        <begin position="543"/>
        <end position="630"/>
    </location>
</feature>
<dbReference type="GO" id="GO:0003924">
    <property type="term" value="F:GTPase activity"/>
    <property type="evidence" value="ECO:0007669"/>
    <property type="project" value="InterPro"/>
</dbReference>
<dbReference type="GO" id="GO:0006897">
    <property type="term" value="P:endocytosis"/>
    <property type="evidence" value="ECO:0007669"/>
    <property type="project" value="TreeGrafter"/>
</dbReference>
<dbReference type="PANTHER" id="PTHR11566:SF21">
    <property type="entry name" value="DYNAMIN RELATED PROTEIN 1, ISOFORM A"/>
    <property type="match status" value="1"/>
</dbReference>
<dbReference type="CDD" id="cd08771">
    <property type="entry name" value="DLP_1"/>
    <property type="match status" value="1"/>
</dbReference>
<dbReference type="EMBL" id="KZ679142">
    <property type="protein sequence ID" value="PTB72236.1"/>
    <property type="molecule type" value="Genomic_DNA"/>
</dbReference>
<keyword evidence="5" id="KW-1185">Reference proteome</keyword>
<dbReference type="GO" id="GO:0000266">
    <property type="term" value="P:mitochondrial fission"/>
    <property type="evidence" value="ECO:0007669"/>
    <property type="project" value="TreeGrafter"/>
</dbReference>
<dbReference type="SUPFAM" id="SSF52540">
    <property type="entry name" value="P-loop containing nucleoside triphosphate hydrolases"/>
    <property type="match status" value="1"/>
</dbReference>
<dbReference type="Pfam" id="PF01031">
    <property type="entry name" value="Dynamin_M"/>
    <property type="match status" value="1"/>
</dbReference>
<dbReference type="Proteomes" id="UP000240760">
    <property type="component" value="Unassembled WGS sequence"/>
</dbReference>
<sequence length="630" mass="71539">MSTSQVEKKSSLVVLLCSLSPRLLMRRSRASPHIIVEVSQLLNIRGHVILSDNIQQKMASVHLSPPKDLGHAFARDILRIEVTGPIGLYLSVVDLPGLISTPNEEQTEGDVEAVRDVVESYIESSRTIILAVLQAGNDMANQSIIRLARKHDSLGERTVGIITKPDLINKGTEAMLVLTAKNQGNIRFNLGFFLLKNPSPEELKERLTPNARSRLEQQFFSSPTWASQDLDVERVGIERLRGFLQTLLDTHIERELPNVRNEIRKLLAAKEDELQSLGDSRSTIDLIRTFLTRLSMKFYQLLQASLDGNYHTIDAAFFSENNESRLRARVQELNTMFAARMRDSGQKRNLLEPALNELKDGEPFDSIASGARKRELTDWVQQAHSRTRGKELPGNHNPALLQELFREQSSPWLGIAELHVQRTIAIVRQWIDHALERLHPEKYVQYKIHMILSSWLLNARKSALGELEKLIDDERRSPLTYNHYYTDNVQKTRLEAQRQAVQRAVHQKKDSLGRLRLDKEGDIESFIEAIKVTITTDMDEEACNEALIQLGAYYKVAMKTFVDNVARQVIERHIIAPLPDAFCPSSVSDLSKEDLIRIGAESKQQIERRKMLAAQVQGLEKSLNELLMPA</sequence>
<gene>
    <name evidence="4" type="ORF">M440DRAFT_68356</name>
</gene>
<dbReference type="InterPro" id="IPR000375">
    <property type="entry name" value="Dynamin_stalk"/>
</dbReference>
<reference evidence="4 5" key="1">
    <citation type="submission" date="2016-07" db="EMBL/GenBank/DDBJ databases">
        <title>Multiple horizontal gene transfer events from other fungi enriched the ability of initially mycotrophic Trichoderma (Ascomycota) to feed on dead plant biomass.</title>
        <authorList>
            <consortium name="DOE Joint Genome Institute"/>
            <person name="Aerts A."/>
            <person name="Atanasova L."/>
            <person name="Chenthamara K."/>
            <person name="Zhang J."/>
            <person name="Grujic M."/>
            <person name="Henrissat B."/>
            <person name="Kuo A."/>
            <person name="Salamov A."/>
            <person name="Lipzen A."/>
            <person name="Labutti K."/>
            <person name="Barry K."/>
            <person name="Miao Y."/>
            <person name="Rahimi M.J."/>
            <person name="Shen Q."/>
            <person name="Grigoriev I.V."/>
            <person name="Kubicek C.P."/>
            <person name="Druzhinina I.S."/>
        </authorList>
    </citation>
    <scope>NUCLEOTIDE SEQUENCE [LARGE SCALE GENOMIC DNA]</scope>
    <source>
        <strain evidence="4 5">ATCC 18648</strain>
    </source>
</reference>
<dbReference type="GO" id="GO:0005874">
    <property type="term" value="C:microtubule"/>
    <property type="evidence" value="ECO:0007669"/>
    <property type="project" value="TreeGrafter"/>
</dbReference>
<dbReference type="GO" id="GO:0016559">
    <property type="term" value="P:peroxisome fission"/>
    <property type="evidence" value="ECO:0007669"/>
    <property type="project" value="TreeGrafter"/>
</dbReference>
<dbReference type="InterPro" id="IPR045063">
    <property type="entry name" value="Dynamin_N"/>
</dbReference>
<evidence type="ECO:0000259" key="3">
    <source>
        <dbReference type="PROSITE" id="PS51388"/>
    </source>
</evidence>
<keyword evidence="1" id="KW-0547">Nucleotide-binding</keyword>